<dbReference type="Proteomes" id="UP001189616">
    <property type="component" value="Unassembled WGS sequence"/>
</dbReference>
<dbReference type="InterPro" id="IPR024370">
    <property type="entry name" value="PBP_domain"/>
</dbReference>
<name>A0ABM9IZP6_9RALS</name>
<dbReference type="InterPro" id="IPR036388">
    <property type="entry name" value="WH-like_DNA-bd_sf"/>
</dbReference>
<organism evidence="3 4">
    <name type="scientific">Ralstonia condita</name>
    <dbReference type="NCBI Taxonomy" id="3058600"/>
    <lineage>
        <taxon>Bacteria</taxon>
        <taxon>Pseudomonadati</taxon>
        <taxon>Pseudomonadota</taxon>
        <taxon>Betaproteobacteria</taxon>
        <taxon>Burkholderiales</taxon>
        <taxon>Burkholderiaceae</taxon>
        <taxon>Ralstonia</taxon>
    </lineage>
</organism>
<evidence type="ECO:0000313" key="3">
    <source>
        <dbReference type="EMBL" id="CAJ0777573.1"/>
    </source>
</evidence>
<gene>
    <name evidence="3" type="ORF">LMG7141_00643</name>
</gene>
<reference evidence="3 4" key="1">
    <citation type="submission" date="2023-07" db="EMBL/GenBank/DDBJ databases">
        <authorList>
            <person name="Peeters C."/>
        </authorList>
    </citation>
    <scope>NUCLEOTIDE SEQUENCE [LARGE SCALE GENOMIC DNA]</scope>
    <source>
        <strain evidence="3 4">LMG 7141</strain>
    </source>
</reference>
<dbReference type="InterPro" id="IPR000847">
    <property type="entry name" value="LysR_HTH_N"/>
</dbReference>
<comment type="caution">
    <text evidence="3">The sequence shown here is derived from an EMBL/GenBank/DDBJ whole genome shotgun (WGS) entry which is preliminary data.</text>
</comment>
<feature type="domain" description="HTH lysR-type" evidence="1">
    <location>
        <begin position="57"/>
        <end position="114"/>
    </location>
</feature>
<evidence type="ECO:0000259" key="1">
    <source>
        <dbReference type="Pfam" id="PF00126"/>
    </source>
</evidence>
<proteinExistence type="predicted"/>
<accession>A0ABM9IZP6</accession>
<dbReference type="EMBL" id="CATYWO010000001">
    <property type="protein sequence ID" value="CAJ0777573.1"/>
    <property type="molecule type" value="Genomic_DNA"/>
</dbReference>
<dbReference type="SUPFAM" id="SSF53850">
    <property type="entry name" value="Periplasmic binding protein-like II"/>
    <property type="match status" value="1"/>
</dbReference>
<dbReference type="SUPFAM" id="SSF46785">
    <property type="entry name" value="Winged helix' DNA-binding domain"/>
    <property type="match status" value="1"/>
</dbReference>
<sequence>MMAACGGHDAPAPKITKIVFRERDRSKWEIINIMTFQFEVFPVIGPDDNPRANGKVFQLLRAVRETGSLHRAAKQVGLSYRHAWGVMRSWEEMLGRSLLDMERGRGASLTLFGERMLRAEMRLREQLDPVVRHAMHQFLAELEDASQSQTRIRFSGSHDPAVEVLAQTFANEGHGAQLDTVFCGAVEGLICLQEKQCEVAGFYVAPQQGAGSIAHQTLRKWLRPTAVRLIALADREQGLMMSPEWAGRVQSLADLARTQARFINRQRSSGTRLLFDQLLVAAGLYPDQILGYDEQEFSSDKIAVAVQDGRADVGFGLRPGAEAHGLHFVPLTRETYYLAVRRNDALAPWVRELMERIGDPGFRAGLSHLAGYRAPEHVSLLTAEQALPWHAEGLPALAR</sequence>
<dbReference type="PANTHER" id="PTHR38431:SF1">
    <property type="entry name" value="BLL2305 PROTEIN"/>
    <property type="match status" value="1"/>
</dbReference>
<dbReference type="InterPro" id="IPR036390">
    <property type="entry name" value="WH_DNA-bd_sf"/>
</dbReference>
<evidence type="ECO:0000259" key="2">
    <source>
        <dbReference type="Pfam" id="PF12727"/>
    </source>
</evidence>
<protein>
    <recommendedName>
        <fullName evidence="5">LysR family transcriptional regulator</fullName>
    </recommendedName>
</protein>
<feature type="domain" description="PBP" evidence="2">
    <location>
        <begin position="168"/>
        <end position="357"/>
    </location>
</feature>
<dbReference type="Gene3D" id="1.10.10.10">
    <property type="entry name" value="Winged helix-like DNA-binding domain superfamily/Winged helix DNA-binding domain"/>
    <property type="match status" value="1"/>
</dbReference>
<evidence type="ECO:0008006" key="5">
    <source>
        <dbReference type="Google" id="ProtNLM"/>
    </source>
</evidence>
<dbReference type="Gene3D" id="3.40.190.10">
    <property type="entry name" value="Periplasmic binding protein-like II"/>
    <property type="match status" value="1"/>
</dbReference>
<evidence type="ECO:0000313" key="4">
    <source>
        <dbReference type="Proteomes" id="UP001189616"/>
    </source>
</evidence>
<dbReference type="Pfam" id="PF00126">
    <property type="entry name" value="HTH_1"/>
    <property type="match status" value="1"/>
</dbReference>
<dbReference type="Pfam" id="PF12727">
    <property type="entry name" value="PBP_like"/>
    <property type="match status" value="1"/>
</dbReference>
<keyword evidence="4" id="KW-1185">Reference proteome</keyword>
<dbReference type="PANTHER" id="PTHR38431">
    <property type="entry name" value="BLL2305 PROTEIN"/>
    <property type="match status" value="1"/>
</dbReference>